<dbReference type="InterPro" id="IPR057345">
    <property type="entry name" value="Ig-like_TAF2"/>
</dbReference>
<dbReference type="Pfam" id="PF25577">
    <property type="entry name" value="TPR_TAF2_C"/>
    <property type="match status" value="1"/>
</dbReference>
<dbReference type="InterPro" id="IPR027268">
    <property type="entry name" value="Peptidase_M4/M1_CTD_sf"/>
</dbReference>
<accession>A0AAV9MSX3</accession>
<protein>
    <recommendedName>
        <fullName evidence="3">Transcription initiation factor TFIID subunit 2</fullName>
    </recommendedName>
</protein>
<proteinExistence type="inferred from homology"/>
<keyword evidence="11" id="KW-1185">Reference proteome</keyword>
<feature type="domain" description="Transcription initiation factor TFIID subunit 2 Ig-like" evidence="8">
    <location>
        <begin position="573"/>
        <end position="753"/>
    </location>
</feature>
<dbReference type="Proteomes" id="UP001358417">
    <property type="component" value="Unassembled WGS sequence"/>
</dbReference>
<dbReference type="Gene3D" id="2.60.40.1730">
    <property type="entry name" value="tricorn interacting facor f3 domain"/>
    <property type="match status" value="1"/>
</dbReference>
<dbReference type="InterPro" id="IPR037813">
    <property type="entry name" value="TAF2"/>
</dbReference>
<dbReference type="GO" id="GO:0005669">
    <property type="term" value="C:transcription factor TFIID complex"/>
    <property type="evidence" value="ECO:0007669"/>
    <property type="project" value="InterPro"/>
</dbReference>
<dbReference type="InterPro" id="IPR042097">
    <property type="entry name" value="Aminopeptidase_N-like_N_sf"/>
</dbReference>
<organism evidence="10 11">
    <name type="scientific">Exophiala bonariae</name>
    <dbReference type="NCBI Taxonomy" id="1690606"/>
    <lineage>
        <taxon>Eukaryota</taxon>
        <taxon>Fungi</taxon>
        <taxon>Dikarya</taxon>
        <taxon>Ascomycota</taxon>
        <taxon>Pezizomycotina</taxon>
        <taxon>Eurotiomycetes</taxon>
        <taxon>Chaetothyriomycetidae</taxon>
        <taxon>Chaetothyriales</taxon>
        <taxon>Herpotrichiellaceae</taxon>
        <taxon>Exophiala</taxon>
    </lineage>
</organism>
<dbReference type="CDD" id="cd09839">
    <property type="entry name" value="M1_like_TAF2"/>
    <property type="match status" value="1"/>
</dbReference>
<dbReference type="RefSeq" id="XP_064700331.1">
    <property type="nucleotide sequence ID" value="XM_064854105.1"/>
</dbReference>
<evidence type="ECO:0000256" key="4">
    <source>
        <dbReference type="ARBA" id="ARBA00023015"/>
    </source>
</evidence>
<feature type="region of interest" description="Disordered" evidence="7">
    <location>
        <begin position="1187"/>
        <end position="1292"/>
    </location>
</feature>
<evidence type="ECO:0000313" key="11">
    <source>
        <dbReference type="Proteomes" id="UP001358417"/>
    </source>
</evidence>
<feature type="compositionally biased region" description="Low complexity" evidence="7">
    <location>
        <begin position="1249"/>
        <end position="1260"/>
    </location>
</feature>
<evidence type="ECO:0000256" key="2">
    <source>
        <dbReference type="ARBA" id="ARBA00010937"/>
    </source>
</evidence>
<dbReference type="EMBL" id="JAVRRD010000045">
    <property type="protein sequence ID" value="KAK5044677.1"/>
    <property type="molecule type" value="Genomic_DNA"/>
</dbReference>
<dbReference type="SUPFAM" id="SSF55486">
    <property type="entry name" value="Metalloproteases ('zincins'), catalytic domain"/>
    <property type="match status" value="1"/>
</dbReference>
<feature type="compositionally biased region" description="Pro residues" evidence="7">
    <location>
        <begin position="1261"/>
        <end position="1271"/>
    </location>
</feature>
<dbReference type="Pfam" id="PF25316">
    <property type="entry name" value="TAF2_3rd"/>
    <property type="match status" value="1"/>
</dbReference>
<dbReference type="GO" id="GO:0016251">
    <property type="term" value="F:RNA polymerase II general transcription initiation factor activity"/>
    <property type="evidence" value="ECO:0007669"/>
    <property type="project" value="TreeGrafter"/>
</dbReference>
<evidence type="ECO:0000256" key="3">
    <source>
        <dbReference type="ARBA" id="ARBA00017363"/>
    </source>
</evidence>
<keyword evidence="6" id="KW-0539">Nucleus</keyword>
<evidence type="ECO:0000259" key="8">
    <source>
        <dbReference type="Pfam" id="PF25316"/>
    </source>
</evidence>
<dbReference type="GO" id="GO:0000976">
    <property type="term" value="F:transcription cis-regulatory region binding"/>
    <property type="evidence" value="ECO:0007669"/>
    <property type="project" value="TreeGrafter"/>
</dbReference>
<reference evidence="10 11" key="1">
    <citation type="submission" date="2023-08" db="EMBL/GenBank/DDBJ databases">
        <title>Black Yeasts Isolated from many extreme environments.</title>
        <authorList>
            <person name="Coleine C."/>
            <person name="Stajich J.E."/>
            <person name="Selbmann L."/>
        </authorList>
    </citation>
    <scope>NUCLEOTIDE SEQUENCE [LARGE SCALE GENOMIC DNA]</scope>
    <source>
        <strain evidence="10 11">CCFEE 5792</strain>
    </source>
</reference>
<dbReference type="InterPro" id="IPR057991">
    <property type="entry name" value="TPR_TAF2_C"/>
</dbReference>
<dbReference type="GO" id="GO:0003682">
    <property type="term" value="F:chromatin binding"/>
    <property type="evidence" value="ECO:0007669"/>
    <property type="project" value="TreeGrafter"/>
</dbReference>
<evidence type="ECO:0000256" key="7">
    <source>
        <dbReference type="SAM" id="MobiDB-lite"/>
    </source>
</evidence>
<evidence type="ECO:0000313" key="10">
    <source>
        <dbReference type="EMBL" id="KAK5044677.1"/>
    </source>
</evidence>
<name>A0AAV9MSX3_9EURO</name>
<evidence type="ECO:0000259" key="9">
    <source>
        <dbReference type="Pfam" id="PF25577"/>
    </source>
</evidence>
<evidence type="ECO:0000256" key="1">
    <source>
        <dbReference type="ARBA" id="ARBA00004123"/>
    </source>
</evidence>
<comment type="similarity">
    <text evidence="2">Belongs to the TAF2 family.</text>
</comment>
<dbReference type="PANTHER" id="PTHR15137:SF9">
    <property type="entry name" value="TRANSCRIPTION INITIATION FACTOR TFIID SUBUNIT 2"/>
    <property type="match status" value="1"/>
</dbReference>
<dbReference type="Gene3D" id="1.10.390.10">
    <property type="entry name" value="Neutral Protease Domain 2"/>
    <property type="match status" value="1"/>
</dbReference>
<dbReference type="SUPFAM" id="SSF63737">
    <property type="entry name" value="Leukotriene A4 hydrolase N-terminal domain"/>
    <property type="match status" value="1"/>
</dbReference>
<keyword evidence="5" id="KW-0804">Transcription</keyword>
<dbReference type="GeneID" id="89978726"/>
<sequence>MESVEVAQPPVPVAAGFSVIHQKVSLDISFSQRVQGKTAITIYPDSANLTEIRLHSRQCHIRKVLVNGIAPSSVRNDDPCGQLILHANAGVNQHHLLSEKISNSVSGDPEPNFIITLPKKIRILPVHVADIHTQNHDLIRVPEGEVTGSSATDGAQGIPDTTVAKFTPLIVEIEFQSCHIRESVQFVSGRPGIGRWPHAYTRSKLGSGGASAIFPCLDRLNHRCTWDISIKFPRTVRDAIKQNLSDDSTSTVPKDQAKEAARQSYEAKEMMVICSGELTDDIVDKSDTTKRTMAFSCDQRLAPEQLGFAIGPFECVNLSDLRDAQEVEELGRNAVDMLAYCLPGRAEETKNTCLPMTQVVDYVVRKYVSCPERSYSMCFVEDLHTDTSIHAGVTMCSTRMLYPENVIDSAKEITRQLAHAIVSQWFGINIIAAEPRDTWVIIGAAYYITDLIMKDLCGNNEYRYHIRQQADLVYDLDHDRPSIYEMGALLHVDPSEYTFLTIKAPVVFFILDRRFAKAHGASKMPAILAKILTKSRMGDLADNALSTESFQKACERSHHTPIEDFMIQWVKGAGCPRFAAFQRFNKKKLVVEMLITQTQGTTTESDLDPNTFMRDAREDFHSVWAAAAQPVFTGPMTIRIHEADGTPYEHTIDIKDARTTVDIPYNTKYKRLKRSKKQRARANNKAAAEGAEEETDSLVYCLGDVLQGEEDVQNWRITEWSAEDDEKMNSESYEWIRLDADFEWICRINLQMPGYMFTSQLQQDRDVVAQLEALRQMSYYPPSPLISSIFIRTLMDRRYFHGVRTLAAQGLVKHAKDEGDAKMVGLYHLRKAFEELYCTHDQSSAMTRPNDFSDPQAYVLQCEIIQAIASVRDSKGHTPKEVKEFLLDKLKFNDNSANDYSDAHYIAKLMRGLTFAVIARPQHQHIDEGDMDIDVEDEILELKHFERQFLEEIDRYRRMDEWTSSYQNLYSRTALECQALLTAAGISEFSPLHFLQYTRPGNYDMLRRAAYEVLITPSIIESPSILRYVLYCTVADPSPWIRHNLQHAFGKVLGKRAIGVKTNKAAQAHSGDGLIIEDTTALIDDRQKEIARRSTIEGAIAALKKELGQDKSLRSALWNAISYDQITLEDLQTLLDFCRLLYEPVDEMKIALHLPRYWKVENQGKGKLRFSRTMNVRHKIIKKWQPAPAASQPAKWQAPPLPAHGHSQYNVVPPPIRQNSITSLPSPSGGGGVKLKLKFGSGGGGGGLNNSTGSSQMPTHTPTPPPPPPVRTPSVEPGRLVLKIKPVVKPKP</sequence>
<evidence type="ECO:0000256" key="5">
    <source>
        <dbReference type="ARBA" id="ARBA00023163"/>
    </source>
</evidence>
<comment type="caution">
    <text evidence="10">The sequence shown here is derived from an EMBL/GenBank/DDBJ whole genome shotgun (WGS) entry which is preliminary data.</text>
</comment>
<dbReference type="PANTHER" id="PTHR15137">
    <property type="entry name" value="TRANSCRIPTION INITIATION FACTOR TFIID"/>
    <property type="match status" value="1"/>
</dbReference>
<feature type="domain" description="Transcription initiation factor TFIID subunit 2 TPR repeats" evidence="9">
    <location>
        <begin position="755"/>
        <end position="1049"/>
    </location>
</feature>
<gene>
    <name evidence="10" type="ORF">LTR84_010569</name>
</gene>
<dbReference type="GO" id="GO:0006367">
    <property type="term" value="P:transcription initiation at RNA polymerase II promoter"/>
    <property type="evidence" value="ECO:0007669"/>
    <property type="project" value="TreeGrafter"/>
</dbReference>
<comment type="subcellular location">
    <subcellularLocation>
        <location evidence="1">Nucleus</location>
    </subcellularLocation>
</comment>
<keyword evidence="4" id="KW-0805">Transcription regulation</keyword>
<evidence type="ECO:0000256" key="6">
    <source>
        <dbReference type="ARBA" id="ARBA00023242"/>
    </source>
</evidence>